<comment type="caution">
    <text evidence="1">The sequence shown here is derived from an EMBL/GenBank/DDBJ whole genome shotgun (WGS) entry which is preliminary data.</text>
</comment>
<dbReference type="EMBL" id="VCGU01000002">
    <property type="protein sequence ID" value="TRY80038.1"/>
    <property type="molecule type" value="Genomic_DNA"/>
</dbReference>
<gene>
    <name evidence="1" type="ORF">TCAL_07564</name>
</gene>
<protein>
    <submittedName>
        <fullName evidence="1">Uncharacterized protein</fullName>
    </submittedName>
</protein>
<evidence type="ECO:0000313" key="2">
    <source>
        <dbReference type="Proteomes" id="UP000318571"/>
    </source>
</evidence>
<evidence type="ECO:0000313" key="1">
    <source>
        <dbReference type="EMBL" id="TRY80038.1"/>
    </source>
</evidence>
<organism evidence="1 2">
    <name type="scientific">Tigriopus californicus</name>
    <name type="common">Marine copepod</name>
    <dbReference type="NCBI Taxonomy" id="6832"/>
    <lineage>
        <taxon>Eukaryota</taxon>
        <taxon>Metazoa</taxon>
        <taxon>Ecdysozoa</taxon>
        <taxon>Arthropoda</taxon>
        <taxon>Crustacea</taxon>
        <taxon>Multicrustacea</taxon>
        <taxon>Hexanauplia</taxon>
        <taxon>Copepoda</taxon>
        <taxon>Harpacticoida</taxon>
        <taxon>Harpacticidae</taxon>
        <taxon>Tigriopus</taxon>
    </lineage>
</organism>
<proteinExistence type="predicted"/>
<keyword evidence="2" id="KW-1185">Reference proteome</keyword>
<name>A0A553PQS5_TIGCA</name>
<accession>A0A553PQS5</accession>
<sequence>MGLCHANIGNVDKPSWICYTAREEPHEPVQLNDGTNQTYKIGMLQSWVPESFVISTITQRAPARMDSFEECLQHCLEISCFAVAYHRLEKSCLFELEPIAFDYRDTSTAQIPVEPNFDVAFFVRPYVEDTEEILPVAELCQDQEDLPADWQYGSALYQPFTEETAATMEECMIKCNPDGECNKRIIFRTEDGACLIFQSKEIFHQESETNSVTPINHSGQQCVITDENFCHNGGVLGEEFSKHFFTTTEAQCDFLQLCSKTTIIGTCCYVGRETKPQPLIVKGCEMQPFLAPQDIIDVDDEILGNFLMINATSYEECVRSCSWEQHCFGLLYIPSSQECGRIIQPSTATTKGTNFVDALKRNGNSDDEVEVLMAFIIPHCPPCVQRVLMQEQISFKDEIQCTLTSQESCSDVYKTIFKTQEVEECKESFVKNCHIEYEMVPRTEKVEICHSPLTRDCNEEGPETCTTEFETVCDTTYHENEVTDDVANCNTVKEDVCDSDGENCRMVPRQVCQVDTVSIHKVVPKLEMNQECIDVPQEICQSGQVEANKEKIPIVKEWCHLLKETLLKETQLKRICPGGKLISIIIRRKFIDRRRWLSKASPYSPLLEELAITSADQEDQGHMDQVTLASSSF</sequence>
<dbReference type="AlphaFoldDB" id="A0A553PQS5"/>
<reference evidence="1 2" key="1">
    <citation type="journal article" date="2018" name="Nat. Ecol. Evol.">
        <title>Genomic signatures of mitonuclear coevolution across populations of Tigriopus californicus.</title>
        <authorList>
            <person name="Barreto F.S."/>
            <person name="Watson E.T."/>
            <person name="Lima T.G."/>
            <person name="Willett C.S."/>
            <person name="Edmands S."/>
            <person name="Li W."/>
            <person name="Burton R.S."/>
        </authorList>
    </citation>
    <scope>NUCLEOTIDE SEQUENCE [LARGE SCALE GENOMIC DNA]</scope>
    <source>
        <strain evidence="1 2">San Diego</strain>
    </source>
</reference>
<dbReference type="Proteomes" id="UP000318571">
    <property type="component" value="Chromosome 6"/>
</dbReference>